<comment type="caution">
    <text evidence="2">The sequence shown here is derived from an EMBL/GenBank/DDBJ whole genome shotgun (WGS) entry which is preliminary data.</text>
</comment>
<evidence type="ECO:0000313" key="2">
    <source>
        <dbReference type="EMBL" id="KOO33501.1"/>
    </source>
</evidence>
<reference evidence="3" key="1">
    <citation type="journal article" date="2015" name="PLoS Genet.">
        <title>Genome Sequence and Transcriptome Analyses of Chrysochromulina tobin: Metabolic Tools for Enhanced Algal Fitness in the Prominent Order Prymnesiales (Haptophyceae).</title>
        <authorList>
            <person name="Hovde B.T."/>
            <person name="Deodato C.R."/>
            <person name="Hunsperger H.M."/>
            <person name="Ryken S.A."/>
            <person name="Yost W."/>
            <person name="Jha R.K."/>
            <person name="Patterson J."/>
            <person name="Monnat R.J. Jr."/>
            <person name="Barlow S.B."/>
            <person name="Starkenburg S.R."/>
            <person name="Cattolico R.A."/>
        </authorList>
    </citation>
    <scope>NUCLEOTIDE SEQUENCE</scope>
    <source>
        <strain evidence="3">CCMP291</strain>
    </source>
</reference>
<name>A0A0M0K3R3_9EUKA</name>
<keyword evidence="3" id="KW-1185">Reference proteome</keyword>
<accession>A0A0M0K3R3</accession>
<protein>
    <submittedName>
        <fullName evidence="2">Uncharacterized protein</fullName>
    </submittedName>
</protein>
<organism evidence="2 3">
    <name type="scientific">Chrysochromulina tobinii</name>
    <dbReference type="NCBI Taxonomy" id="1460289"/>
    <lineage>
        <taxon>Eukaryota</taxon>
        <taxon>Haptista</taxon>
        <taxon>Haptophyta</taxon>
        <taxon>Prymnesiophyceae</taxon>
        <taxon>Prymnesiales</taxon>
        <taxon>Chrysochromulinaceae</taxon>
        <taxon>Chrysochromulina</taxon>
    </lineage>
</organism>
<feature type="compositionally biased region" description="Polar residues" evidence="1">
    <location>
        <begin position="480"/>
        <end position="500"/>
    </location>
</feature>
<dbReference type="Proteomes" id="UP000037460">
    <property type="component" value="Unassembled WGS sequence"/>
</dbReference>
<sequence>MATYLGAAAPPNAFDSLRTIVDTYLAELPESSVRLPSELIRAGATLSVDELLLAISSHAQHVYFRDNDSEYEDDGEAHFVSVMATRREYALKPERGERQSNLDDLLRCCERAGRCLSLKHWSDFSGASEHESLASFNDRDFDRYDVVFVAQISSVLGLVIIIRKEDEDATMRQGARMSETPKEGNEGSGTAKDFTTKAEYNRALVRQENWASAEEMRTASKSGVEFIKERQRKHTAQGLSRQQQAAAQMKKASESLEAHRQQNLTLGRAVNQEVGDWLVRAKAEKDKWSAYGKQVAASIKSAEDRGPVAAMTELSVKKKAIASATRKDDEAKAKAFEELKAAKAAAAAEKHARVKAETADQVTDQSKRIFYEQRLSQAQQTKSEQQQWEKERSAAKDKHATLQKTKREKVKAVKMGSTKSRQELITHRQAEAAALREEKRKLSEEHKAKMQSLYTVKAETVKGVIANSFVQPADALDGVSPSTSMYSVTNIRSPSPTGDR</sequence>
<proteinExistence type="predicted"/>
<feature type="region of interest" description="Disordered" evidence="1">
    <location>
        <begin position="378"/>
        <end position="418"/>
    </location>
</feature>
<feature type="compositionally biased region" description="Basic and acidic residues" evidence="1">
    <location>
        <begin position="387"/>
        <end position="400"/>
    </location>
</feature>
<dbReference type="EMBL" id="JWZX01001503">
    <property type="protein sequence ID" value="KOO33501.1"/>
    <property type="molecule type" value="Genomic_DNA"/>
</dbReference>
<evidence type="ECO:0000256" key="1">
    <source>
        <dbReference type="SAM" id="MobiDB-lite"/>
    </source>
</evidence>
<evidence type="ECO:0000313" key="3">
    <source>
        <dbReference type="Proteomes" id="UP000037460"/>
    </source>
</evidence>
<gene>
    <name evidence="2" type="ORF">Ctob_015029</name>
</gene>
<feature type="region of interest" description="Disordered" evidence="1">
    <location>
        <begin position="170"/>
        <end position="193"/>
    </location>
</feature>
<feature type="region of interest" description="Disordered" evidence="1">
    <location>
        <begin position="474"/>
        <end position="500"/>
    </location>
</feature>
<dbReference type="AlphaFoldDB" id="A0A0M0K3R3"/>